<evidence type="ECO:0000313" key="4">
    <source>
        <dbReference type="Proteomes" id="UP001183202"/>
    </source>
</evidence>
<feature type="compositionally biased region" description="Polar residues" evidence="1">
    <location>
        <begin position="111"/>
        <end position="122"/>
    </location>
</feature>
<feature type="region of interest" description="Disordered" evidence="1">
    <location>
        <begin position="90"/>
        <end position="122"/>
    </location>
</feature>
<feature type="signal peptide" evidence="2">
    <location>
        <begin position="1"/>
        <end position="19"/>
    </location>
</feature>
<keyword evidence="2" id="KW-0732">Signal</keyword>
<proteinExistence type="predicted"/>
<evidence type="ECO:0000313" key="3">
    <source>
        <dbReference type="EMBL" id="MDT0353068.1"/>
    </source>
</evidence>
<reference evidence="4" key="1">
    <citation type="submission" date="2023-07" db="EMBL/GenBank/DDBJ databases">
        <title>30 novel species of actinomycetes from the DSMZ collection.</title>
        <authorList>
            <person name="Nouioui I."/>
        </authorList>
    </citation>
    <scope>NUCLEOTIDE SEQUENCE [LARGE SCALE GENOMIC DNA]</scope>
    <source>
        <strain evidence="4">DSM 45834</strain>
    </source>
</reference>
<accession>A0ABU2NHX1</accession>
<feature type="compositionally biased region" description="Low complexity" evidence="1">
    <location>
        <begin position="17"/>
        <end position="37"/>
    </location>
</feature>
<feature type="region of interest" description="Disordered" evidence="1">
    <location>
        <begin position="17"/>
        <end position="65"/>
    </location>
</feature>
<organism evidence="3 4">
    <name type="scientific">Pseudonocardia charpentierae</name>
    <dbReference type="NCBI Taxonomy" id="3075545"/>
    <lineage>
        <taxon>Bacteria</taxon>
        <taxon>Bacillati</taxon>
        <taxon>Actinomycetota</taxon>
        <taxon>Actinomycetes</taxon>
        <taxon>Pseudonocardiales</taxon>
        <taxon>Pseudonocardiaceae</taxon>
        <taxon>Pseudonocardia</taxon>
    </lineage>
</organism>
<sequence>MVGIVVAFMAGITVGSSGASTPAAPTASLSAGGAPAPQQLVEPASAPDVLEPDAAPTAPTTQVNEVGSTVVNGGIAITVKAIRTTDTIQMNESNFGRDRATRATPRHQPAQVRSTSSSRPTW</sequence>
<feature type="chain" id="PRO_5045450316" evidence="2">
    <location>
        <begin position="20"/>
        <end position="122"/>
    </location>
</feature>
<gene>
    <name evidence="3" type="ORF">RM445_26495</name>
</gene>
<evidence type="ECO:0000256" key="1">
    <source>
        <dbReference type="SAM" id="MobiDB-lite"/>
    </source>
</evidence>
<evidence type="ECO:0000256" key="2">
    <source>
        <dbReference type="SAM" id="SignalP"/>
    </source>
</evidence>
<dbReference type="EMBL" id="JAVREJ010000025">
    <property type="protein sequence ID" value="MDT0353068.1"/>
    <property type="molecule type" value="Genomic_DNA"/>
</dbReference>
<comment type="caution">
    <text evidence="3">The sequence shown here is derived from an EMBL/GenBank/DDBJ whole genome shotgun (WGS) entry which is preliminary data.</text>
</comment>
<dbReference type="Proteomes" id="UP001183202">
    <property type="component" value="Unassembled WGS sequence"/>
</dbReference>
<dbReference type="RefSeq" id="WP_311559581.1">
    <property type="nucleotide sequence ID" value="NZ_JAVREJ010000025.1"/>
</dbReference>
<protein>
    <submittedName>
        <fullName evidence="3">Uncharacterized protein</fullName>
    </submittedName>
</protein>
<keyword evidence="4" id="KW-1185">Reference proteome</keyword>
<name>A0ABU2NHX1_9PSEU</name>